<evidence type="ECO:0000256" key="2">
    <source>
        <dbReference type="ARBA" id="ARBA00005718"/>
    </source>
</evidence>
<organism evidence="5 6">
    <name type="scientific">Thiohalobacter thiocyanaticus</name>
    <dbReference type="NCBI Taxonomy" id="585455"/>
    <lineage>
        <taxon>Bacteria</taxon>
        <taxon>Pseudomonadati</taxon>
        <taxon>Pseudomonadota</taxon>
        <taxon>Gammaproteobacteria</taxon>
        <taxon>Thiohalobacterales</taxon>
        <taxon>Thiohalobacteraceae</taxon>
        <taxon>Thiohalobacter</taxon>
    </lineage>
</organism>
<dbReference type="PANTHER" id="PTHR37010">
    <property type="entry name" value="SULFURTRANSFERASE TUSE"/>
    <property type="match status" value="1"/>
</dbReference>
<dbReference type="Gene3D" id="1.10.10.370">
    <property type="entry name" value="DsrC-like protein, C-terminal domain"/>
    <property type="match status" value="1"/>
</dbReference>
<sequence length="120" mass="13396">MTKPPLYETPDKPAMPDPGDPMADLEEWSESRAHTLATEEGITLSDEHMTLLHGLRELYRKNPHFHAREALECMEDRTAANGGKKHLYELFPKGPVRQACRIAGLPVPADAKNESFGSVM</sequence>
<dbReference type="Pfam" id="PF04358">
    <property type="entry name" value="DsrC"/>
    <property type="match status" value="1"/>
</dbReference>
<comment type="similarity">
    <text evidence="2">Belongs to the DsrC/TusE family.</text>
</comment>
<reference evidence="5 6" key="1">
    <citation type="submission" date="2017-05" db="EMBL/GenBank/DDBJ databases">
        <title>Thiocyanate degradation by Thiohalobacter thiocyanaticus FOKN1.</title>
        <authorList>
            <person name="Oshiki M."/>
            <person name="Fukushima T."/>
            <person name="Kawano S."/>
            <person name="Nakagawa J."/>
        </authorList>
    </citation>
    <scope>NUCLEOTIDE SEQUENCE [LARGE SCALE GENOMIC DNA]</scope>
    <source>
        <strain evidence="5 6">FOKN1</strain>
    </source>
</reference>
<dbReference type="InterPro" id="IPR025526">
    <property type="entry name" value="DsrC-like_dom_sf"/>
</dbReference>
<dbReference type="SUPFAM" id="SSF69721">
    <property type="entry name" value="DsrC, the gamma subunit of dissimilatory sulfite reductase"/>
    <property type="match status" value="1"/>
</dbReference>
<evidence type="ECO:0000313" key="5">
    <source>
        <dbReference type="EMBL" id="BAZ94463.1"/>
    </source>
</evidence>
<dbReference type="GO" id="GO:0005737">
    <property type="term" value="C:cytoplasm"/>
    <property type="evidence" value="ECO:0007669"/>
    <property type="project" value="UniProtKB-SubCell"/>
</dbReference>
<keyword evidence="6" id="KW-1185">Reference proteome</keyword>
<name>A0A1Z4VSJ3_9GAMM</name>
<evidence type="ECO:0000256" key="3">
    <source>
        <dbReference type="ARBA" id="ARBA00022490"/>
    </source>
</evidence>
<dbReference type="KEGG" id="ttc:FOKN1_2083"/>
<proteinExistence type="inferred from homology"/>
<accession>A0A1Z4VSJ3</accession>
<dbReference type="GO" id="GO:0097163">
    <property type="term" value="F:sulfur carrier activity"/>
    <property type="evidence" value="ECO:0007669"/>
    <property type="project" value="TreeGrafter"/>
</dbReference>
<dbReference type="OrthoDB" id="9786347at2"/>
<dbReference type="NCBIfam" id="TIGR03342">
    <property type="entry name" value="dsrC_tusE_dsvC"/>
    <property type="match status" value="1"/>
</dbReference>
<evidence type="ECO:0000313" key="6">
    <source>
        <dbReference type="Proteomes" id="UP000218765"/>
    </source>
</evidence>
<feature type="region of interest" description="Disordered" evidence="4">
    <location>
        <begin position="1"/>
        <end position="24"/>
    </location>
</feature>
<dbReference type="InterPro" id="IPR042072">
    <property type="entry name" value="DsrC-like_C"/>
</dbReference>
<dbReference type="AlphaFoldDB" id="A0A1Z4VSJ3"/>
<comment type="subcellular location">
    <subcellularLocation>
        <location evidence="1">Cytoplasm</location>
    </subcellularLocation>
</comment>
<dbReference type="RefSeq" id="WP_096366552.1">
    <property type="nucleotide sequence ID" value="NZ_AP018052.1"/>
</dbReference>
<gene>
    <name evidence="5" type="ORF">FOKN1_2083</name>
</gene>
<dbReference type="EMBL" id="AP018052">
    <property type="protein sequence ID" value="BAZ94463.1"/>
    <property type="molecule type" value="Genomic_DNA"/>
</dbReference>
<protein>
    <submittedName>
        <fullName evidence="5">Dissimilatory sulfite reductase (Desulfoviridin), gamma subunit</fullName>
    </submittedName>
</protein>
<dbReference type="GO" id="GO:0002143">
    <property type="term" value="P:tRNA wobble position uridine thiolation"/>
    <property type="evidence" value="ECO:0007669"/>
    <property type="project" value="TreeGrafter"/>
</dbReference>
<dbReference type="InterPro" id="IPR007453">
    <property type="entry name" value="DsrC/TusE"/>
</dbReference>
<keyword evidence="3" id="KW-0963">Cytoplasm</keyword>
<evidence type="ECO:0000256" key="4">
    <source>
        <dbReference type="SAM" id="MobiDB-lite"/>
    </source>
</evidence>
<dbReference type="PANTHER" id="PTHR37010:SF1">
    <property type="entry name" value="SULFURTRANSFERASE TUSE"/>
    <property type="match status" value="1"/>
</dbReference>
<evidence type="ECO:0000256" key="1">
    <source>
        <dbReference type="ARBA" id="ARBA00004496"/>
    </source>
</evidence>
<dbReference type="Proteomes" id="UP000218765">
    <property type="component" value="Chromosome"/>
</dbReference>